<comment type="caution">
    <text evidence="4">The sequence shown here is derived from an EMBL/GenBank/DDBJ whole genome shotgun (WGS) entry which is preliminary data.</text>
</comment>
<keyword evidence="2" id="KW-0012">Acyltransferase</keyword>
<dbReference type="Gene3D" id="2.160.10.10">
    <property type="entry name" value="Hexapeptide repeat proteins"/>
    <property type="match status" value="1"/>
</dbReference>
<dbReference type="PANTHER" id="PTHR43584:SF8">
    <property type="entry name" value="N-ACETYLMURAMATE ALPHA-1-PHOSPHATE URIDYLYLTRANSFERASE"/>
    <property type="match status" value="1"/>
</dbReference>
<dbReference type="Proteomes" id="UP000460257">
    <property type="component" value="Unassembled WGS sequence"/>
</dbReference>
<dbReference type="GO" id="GO:0016779">
    <property type="term" value="F:nucleotidyltransferase activity"/>
    <property type="evidence" value="ECO:0007669"/>
    <property type="project" value="UniProtKB-ARBA"/>
</dbReference>
<accession>A0A6N7IX11</accession>
<gene>
    <name evidence="4" type="ORF">FRC54_02530</name>
</gene>
<organism evidence="4 5">
    <name type="scientific">Candidatus Weimeria bifida</name>
    <dbReference type="NCBI Taxonomy" id="2599074"/>
    <lineage>
        <taxon>Bacteria</taxon>
        <taxon>Bacillati</taxon>
        <taxon>Bacillota</taxon>
        <taxon>Clostridia</taxon>
        <taxon>Lachnospirales</taxon>
        <taxon>Lachnospiraceae</taxon>
        <taxon>Candidatus Weimeria</taxon>
    </lineage>
</organism>
<reference evidence="4" key="1">
    <citation type="journal article" date="2020" name="Appl. Environ. Microbiol.">
        <title>Medium-Chain Fatty Acid Synthesis by 'Candidatus Weimeria bifida' gen. nov., sp. nov., and 'Candidatus Pseudoramibacter fermentans' sp. nov.</title>
        <authorList>
            <person name="Scarborough M.J."/>
            <person name="Myers K.S."/>
            <person name="Donohue T.J."/>
            <person name="Noguera D.R."/>
        </authorList>
    </citation>
    <scope>NUCLEOTIDE SEQUENCE</scope>
    <source>
        <strain evidence="4">LCO1.1</strain>
    </source>
</reference>
<evidence type="ECO:0000313" key="5">
    <source>
        <dbReference type="Proteomes" id="UP000460257"/>
    </source>
</evidence>
<dbReference type="EMBL" id="VOGC01000002">
    <property type="protein sequence ID" value="MQN00854.1"/>
    <property type="molecule type" value="Genomic_DNA"/>
</dbReference>
<evidence type="ECO:0000313" key="4">
    <source>
        <dbReference type="EMBL" id="MQN00854.1"/>
    </source>
</evidence>
<evidence type="ECO:0000256" key="2">
    <source>
        <dbReference type="ARBA" id="ARBA00023315"/>
    </source>
</evidence>
<name>A0A6N7IX11_9FIRM</name>
<feature type="domain" description="Mannose-1-phosphate guanyltransferase C-terminal" evidence="3">
    <location>
        <begin position="72"/>
        <end position="198"/>
    </location>
</feature>
<evidence type="ECO:0000259" key="3">
    <source>
        <dbReference type="Pfam" id="PF25087"/>
    </source>
</evidence>
<dbReference type="InterPro" id="IPR011004">
    <property type="entry name" value="Trimer_LpxA-like_sf"/>
</dbReference>
<keyword evidence="5" id="KW-1185">Reference proteome</keyword>
<keyword evidence="1" id="KW-0808">Transferase</keyword>
<evidence type="ECO:0000256" key="1">
    <source>
        <dbReference type="ARBA" id="ARBA00022679"/>
    </source>
</evidence>
<dbReference type="PANTHER" id="PTHR43584">
    <property type="entry name" value="NUCLEOTIDYL TRANSFERASE"/>
    <property type="match status" value="1"/>
</dbReference>
<dbReference type="AlphaFoldDB" id="A0A6N7IX11"/>
<dbReference type="InterPro" id="IPR050065">
    <property type="entry name" value="GlmU-like"/>
</dbReference>
<dbReference type="SUPFAM" id="SSF51161">
    <property type="entry name" value="Trimeric LpxA-like enzymes"/>
    <property type="match status" value="1"/>
</dbReference>
<proteinExistence type="predicted"/>
<protein>
    <submittedName>
        <fullName evidence="4">UDP-N-acetylglucosamine pyrophosphorylase</fullName>
    </submittedName>
</protein>
<dbReference type="InterPro" id="IPR056729">
    <property type="entry name" value="GMPPB_C"/>
</dbReference>
<dbReference type="Pfam" id="PF25087">
    <property type="entry name" value="GMPPB_C"/>
    <property type="match status" value="1"/>
</dbReference>
<sequence length="226" mass="24670">MNCKTKDMYDLTHSIAAPVLKDCEYPWEVLPKIGDFIKEIGPKLDREVYEDRGDFIYIAKTAKFVNEATNTIIGPCIIGPGTEVRPGAFIRGNAIIGADCVVGNSTEIKNDIIFDNVEVPHYNYVGDSVLGFHAHMGAGSITSNIKSDRTNVVIKDFSTGEKIETGLRKIGALLGDYVEVGCNTVLNPGSVVGPHTNIYPLNMIRGVIPSNSIVKNRAEQEITEKN</sequence>
<dbReference type="GO" id="GO:0016746">
    <property type="term" value="F:acyltransferase activity"/>
    <property type="evidence" value="ECO:0007669"/>
    <property type="project" value="UniProtKB-KW"/>
</dbReference>